<dbReference type="AlphaFoldDB" id="A0AAV2H606"/>
<keyword evidence="1" id="KW-0472">Membrane</keyword>
<dbReference type="Proteomes" id="UP001497497">
    <property type="component" value="Unassembled WGS sequence"/>
</dbReference>
<protein>
    <submittedName>
        <fullName evidence="2">Uncharacterized protein</fullName>
    </submittedName>
</protein>
<keyword evidence="1" id="KW-0812">Transmembrane</keyword>
<evidence type="ECO:0000313" key="2">
    <source>
        <dbReference type="EMBL" id="CAL1528548.1"/>
    </source>
</evidence>
<gene>
    <name evidence="2" type="ORF">GSLYS_00002718001</name>
</gene>
<sequence length="134" mass="15177">SVGGGALIIILIILILVFLRKRQKRTQLKHSQERNAIWITHKRMVLILKKQHIHTVIGDDKKYVTGLTKAKCVNTITAHMEGTKTRGSNNVNVNFTTYSCVENQAIEALEIKYYNASKINTAQRQSQPSEFSNP</sequence>
<feature type="non-terminal residue" evidence="2">
    <location>
        <position position="134"/>
    </location>
</feature>
<keyword evidence="3" id="KW-1185">Reference proteome</keyword>
<organism evidence="2 3">
    <name type="scientific">Lymnaea stagnalis</name>
    <name type="common">Great pond snail</name>
    <name type="synonym">Helix stagnalis</name>
    <dbReference type="NCBI Taxonomy" id="6523"/>
    <lineage>
        <taxon>Eukaryota</taxon>
        <taxon>Metazoa</taxon>
        <taxon>Spiralia</taxon>
        <taxon>Lophotrochozoa</taxon>
        <taxon>Mollusca</taxon>
        <taxon>Gastropoda</taxon>
        <taxon>Heterobranchia</taxon>
        <taxon>Euthyneura</taxon>
        <taxon>Panpulmonata</taxon>
        <taxon>Hygrophila</taxon>
        <taxon>Lymnaeoidea</taxon>
        <taxon>Lymnaeidae</taxon>
        <taxon>Lymnaea</taxon>
    </lineage>
</organism>
<feature type="non-terminal residue" evidence="2">
    <location>
        <position position="1"/>
    </location>
</feature>
<evidence type="ECO:0000256" key="1">
    <source>
        <dbReference type="SAM" id="Phobius"/>
    </source>
</evidence>
<keyword evidence="1" id="KW-1133">Transmembrane helix</keyword>
<name>A0AAV2H606_LYMST</name>
<dbReference type="EMBL" id="CAXITT010000034">
    <property type="protein sequence ID" value="CAL1528548.1"/>
    <property type="molecule type" value="Genomic_DNA"/>
</dbReference>
<reference evidence="2 3" key="1">
    <citation type="submission" date="2024-04" db="EMBL/GenBank/DDBJ databases">
        <authorList>
            <consortium name="Genoscope - CEA"/>
            <person name="William W."/>
        </authorList>
    </citation>
    <scope>NUCLEOTIDE SEQUENCE [LARGE SCALE GENOMIC DNA]</scope>
</reference>
<accession>A0AAV2H606</accession>
<feature type="transmembrane region" description="Helical" evidence="1">
    <location>
        <begin position="6"/>
        <end position="22"/>
    </location>
</feature>
<evidence type="ECO:0000313" key="3">
    <source>
        <dbReference type="Proteomes" id="UP001497497"/>
    </source>
</evidence>
<proteinExistence type="predicted"/>
<comment type="caution">
    <text evidence="2">The sequence shown here is derived from an EMBL/GenBank/DDBJ whole genome shotgun (WGS) entry which is preliminary data.</text>
</comment>